<comment type="caution">
    <text evidence="2">The sequence shown here is derived from an EMBL/GenBank/DDBJ whole genome shotgun (WGS) entry which is preliminary data.</text>
</comment>
<dbReference type="AlphaFoldDB" id="A0A1F7F8D8"/>
<evidence type="ECO:0000313" key="3">
    <source>
        <dbReference type="Proteomes" id="UP000179243"/>
    </source>
</evidence>
<reference evidence="2 3" key="1">
    <citation type="journal article" date="2016" name="Nat. Commun.">
        <title>Thousands of microbial genomes shed light on interconnected biogeochemical processes in an aquifer system.</title>
        <authorList>
            <person name="Anantharaman K."/>
            <person name="Brown C.T."/>
            <person name="Hug L.A."/>
            <person name="Sharon I."/>
            <person name="Castelle C.J."/>
            <person name="Probst A.J."/>
            <person name="Thomas B.C."/>
            <person name="Singh A."/>
            <person name="Wilkins M.J."/>
            <person name="Karaoz U."/>
            <person name="Brodie E.L."/>
            <person name="Williams K.H."/>
            <person name="Hubbard S.S."/>
            <person name="Banfield J.F."/>
        </authorList>
    </citation>
    <scope>NUCLEOTIDE SEQUENCE [LARGE SCALE GENOMIC DNA]</scope>
</reference>
<sequence length="170" mass="18669">MEKRAHIFAGVIESGAVIKITGHATFAEAANLKKYEDQHAEQHLNAPQLIFDLTECVHVDSTMIGIIANLAVKYYKKNGKKKAIVLYANSMIQNILDTNNCQFILDPVLASPGEVSKAGATEEIMASPESGGMFLRQSILLAHETLIELNEDNLAKFSSLVSQIRKKISQ</sequence>
<evidence type="ECO:0000313" key="2">
    <source>
        <dbReference type="EMBL" id="OGK02930.1"/>
    </source>
</evidence>
<accession>A0A1F7F8D8</accession>
<proteinExistence type="predicted"/>
<dbReference type="InterPro" id="IPR002645">
    <property type="entry name" value="STAS_dom"/>
</dbReference>
<organism evidence="2 3">
    <name type="scientific">Candidatus Raymondbacteria bacterium RIFOXYD12_FULL_49_13</name>
    <dbReference type="NCBI Taxonomy" id="1817890"/>
    <lineage>
        <taxon>Bacteria</taxon>
        <taxon>Raymondiibacteriota</taxon>
    </lineage>
</organism>
<dbReference type="PROSITE" id="PS50801">
    <property type="entry name" value="STAS"/>
    <property type="match status" value="1"/>
</dbReference>
<name>A0A1F7F8D8_UNCRA</name>
<evidence type="ECO:0000259" key="1">
    <source>
        <dbReference type="PROSITE" id="PS50801"/>
    </source>
</evidence>
<gene>
    <name evidence="2" type="ORF">A2519_06275</name>
</gene>
<dbReference type="Proteomes" id="UP000179243">
    <property type="component" value="Unassembled WGS sequence"/>
</dbReference>
<dbReference type="InterPro" id="IPR036513">
    <property type="entry name" value="STAS_dom_sf"/>
</dbReference>
<protein>
    <recommendedName>
        <fullName evidence="1">STAS domain-containing protein</fullName>
    </recommendedName>
</protein>
<dbReference type="Gene3D" id="3.30.750.24">
    <property type="entry name" value="STAS domain"/>
    <property type="match status" value="1"/>
</dbReference>
<feature type="domain" description="STAS" evidence="1">
    <location>
        <begin position="5"/>
        <end position="79"/>
    </location>
</feature>
<dbReference type="SUPFAM" id="SSF52091">
    <property type="entry name" value="SpoIIaa-like"/>
    <property type="match status" value="1"/>
</dbReference>
<dbReference type="EMBL" id="MFYX01000100">
    <property type="protein sequence ID" value="OGK02930.1"/>
    <property type="molecule type" value="Genomic_DNA"/>
</dbReference>